<evidence type="ECO:0000256" key="5">
    <source>
        <dbReference type="PIRSR" id="PIRSR000097-2"/>
    </source>
</evidence>
<dbReference type="PROSITE" id="PS00063">
    <property type="entry name" value="ALDOKETO_REDUCTASE_3"/>
    <property type="match status" value="1"/>
</dbReference>
<feature type="domain" description="NADP-dependent oxidoreductase" evidence="7">
    <location>
        <begin position="18"/>
        <end position="269"/>
    </location>
</feature>
<keyword evidence="9" id="KW-1185">Reference proteome</keyword>
<keyword evidence="3" id="KW-0560">Oxidoreductase</keyword>
<dbReference type="RefSeq" id="WP_176238830.1">
    <property type="nucleotide sequence ID" value="NZ_AP024412.1"/>
</dbReference>
<dbReference type="Gene3D" id="3.20.20.100">
    <property type="entry name" value="NADP-dependent oxidoreductase domain"/>
    <property type="match status" value="1"/>
</dbReference>
<dbReference type="PIRSF" id="PIRSF000097">
    <property type="entry name" value="AKR"/>
    <property type="match status" value="1"/>
</dbReference>
<comment type="similarity">
    <text evidence="1">Belongs to the aldo/keto reductase family.</text>
</comment>
<dbReference type="PROSITE" id="PS00062">
    <property type="entry name" value="ALDOKETO_REDUCTASE_2"/>
    <property type="match status" value="1"/>
</dbReference>
<sequence>MKLLTETYVLSNGVEIPKIGFGTWQVPDGKIAYESVSMALKNGYRHIDTAEAYKNEKSVGHAIKDSKIPREEIFVTSKLHSHIKTYEGAKEAFQKTLEELEFDYLDLFLIHAPWPWNEMGKDCREGNVEAFKAMIELYKAGKIKAIGVSNFSPADIDNIIEHLNFVPHVNQIAFFVGHNQSETDVYCKDKNILIEAYSPLAIGHALKNPVVIKMAKAYDKTPAQILIRYCIEKGTLPLPKSTHESRIIENGQVDFEIKKSDLDILDQIDDDPRKWN</sequence>
<dbReference type="PANTHER" id="PTHR43827">
    <property type="entry name" value="2,5-DIKETO-D-GLUCONIC ACID REDUCTASE"/>
    <property type="match status" value="1"/>
</dbReference>
<gene>
    <name evidence="8" type="ORF">MPAN_012470</name>
</gene>
<evidence type="ECO:0000256" key="4">
    <source>
        <dbReference type="PIRSR" id="PIRSR000097-1"/>
    </source>
</evidence>
<protein>
    <submittedName>
        <fullName evidence="8">2,5-diketo-D-gluconic acid reductase</fullName>
    </submittedName>
</protein>
<proteinExistence type="inferred from homology"/>
<evidence type="ECO:0000256" key="3">
    <source>
        <dbReference type="ARBA" id="ARBA00023002"/>
    </source>
</evidence>
<reference evidence="8" key="1">
    <citation type="submission" date="2021-01" db="EMBL/GenBank/DDBJ databases">
        <title>Draft genome sequence of Acholeplasmataceae bacterium strain Mahy22.</title>
        <authorList>
            <person name="Watanabe M."/>
            <person name="Kojima H."/>
            <person name="Fukui M."/>
        </authorList>
    </citation>
    <scope>NUCLEOTIDE SEQUENCE</scope>
    <source>
        <strain evidence="8">Mahy22</strain>
    </source>
</reference>
<evidence type="ECO:0000256" key="6">
    <source>
        <dbReference type="PIRSR" id="PIRSR000097-3"/>
    </source>
</evidence>
<dbReference type="PROSITE" id="PS00798">
    <property type="entry name" value="ALDOKETO_REDUCTASE_1"/>
    <property type="match status" value="1"/>
</dbReference>
<dbReference type="InterPro" id="IPR023210">
    <property type="entry name" value="NADP_OxRdtase_dom"/>
</dbReference>
<evidence type="ECO:0000256" key="2">
    <source>
        <dbReference type="ARBA" id="ARBA00022857"/>
    </source>
</evidence>
<dbReference type="Proteomes" id="UP000620133">
    <property type="component" value="Chromosome"/>
</dbReference>
<dbReference type="CDD" id="cd19071">
    <property type="entry name" value="AKR_AKR1-5-like"/>
    <property type="match status" value="1"/>
</dbReference>
<dbReference type="InterPro" id="IPR018170">
    <property type="entry name" value="Aldo/ket_reductase_CS"/>
</dbReference>
<evidence type="ECO:0000313" key="9">
    <source>
        <dbReference type="Proteomes" id="UP000620133"/>
    </source>
</evidence>
<dbReference type="EMBL" id="AP024412">
    <property type="protein sequence ID" value="BCR36354.1"/>
    <property type="molecule type" value="Genomic_DNA"/>
</dbReference>
<dbReference type="PRINTS" id="PR00069">
    <property type="entry name" value="ALDKETRDTASE"/>
</dbReference>
<dbReference type="Pfam" id="PF00248">
    <property type="entry name" value="Aldo_ket_red"/>
    <property type="match status" value="1"/>
</dbReference>
<dbReference type="FunFam" id="3.20.20.100:FF:000015">
    <property type="entry name" value="Oxidoreductase, aldo/keto reductase family"/>
    <property type="match status" value="1"/>
</dbReference>
<name>A0A7U9TJT3_9MOLU</name>
<dbReference type="InterPro" id="IPR020471">
    <property type="entry name" value="AKR"/>
</dbReference>
<dbReference type="SUPFAM" id="SSF51430">
    <property type="entry name" value="NAD(P)-linked oxidoreductase"/>
    <property type="match status" value="1"/>
</dbReference>
<dbReference type="PANTHER" id="PTHR43827:SF3">
    <property type="entry name" value="NADP-DEPENDENT OXIDOREDUCTASE DOMAIN-CONTAINING PROTEIN"/>
    <property type="match status" value="1"/>
</dbReference>
<keyword evidence="2" id="KW-0521">NADP</keyword>
<feature type="site" description="Lowers pKa of active site Tyr" evidence="6">
    <location>
        <position position="78"/>
    </location>
</feature>
<evidence type="ECO:0000256" key="1">
    <source>
        <dbReference type="ARBA" id="ARBA00007905"/>
    </source>
</evidence>
<organism evidence="8 9">
    <name type="scientific">Mariniplasma anaerobium</name>
    <dbReference type="NCBI Taxonomy" id="2735436"/>
    <lineage>
        <taxon>Bacteria</taxon>
        <taxon>Bacillati</taxon>
        <taxon>Mycoplasmatota</taxon>
        <taxon>Mollicutes</taxon>
        <taxon>Acholeplasmatales</taxon>
        <taxon>Acholeplasmataceae</taxon>
        <taxon>Mariniplasma</taxon>
    </lineage>
</organism>
<dbReference type="GO" id="GO:0016616">
    <property type="term" value="F:oxidoreductase activity, acting on the CH-OH group of donors, NAD or NADP as acceptor"/>
    <property type="evidence" value="ECO:0007669"/>
    <property type="project" value="UniProtKB-ARBA"/>
</dbReference>
<feature type="active site" description="Proton donor" evidence="4">
    <location>
        <position position="53"/>
    </location>
</feature>
<accession>A0A7U9TJT3</accession>
<evidence type="ECO:0000259" key="7">
    <source>
        <dbReference type="Pfam" id="PF00248"/>
    </source>
</evidence>
<dbReference type="KEGG" id="manr:MPAN_012470"/>
<dbReference type="InterPro" id="IPR036812">
    <property type="entry name" value="NAD(P)_OxRdtase_dom_sf"/>
</dbReference>
<dbReference type="AlphaFoldDB" id="A0A7U9TJT3"/>
<feature type="binding site" evidence="5">
    <location>
        <position position="111"/>
    </location>
    <ligand>
        <name>substrate</name>
    </ligand>
</feature>
<evidence type="ECO:0000313" key="8">
    <source>
        <dbReference type="EMBL" id="BCR36354.1"/>
    </source>
</evidence>